<dbReference type="Gene3D" id="2.70.70.10">
    <property type="entry name" value="Glucose Permease (Domain IIA)"/>
    <property type="match status" value="1"/>
</dbReference>
<evidence type="ECO:0000313" key="5">
    <source>
        <dbReference type="EMBL" id="MEY8042674.1"/>
    </source>
</evidence>
<gene>
    <name evidence="5" type="ORF">AB8O55_24980</name>
</gene>
<dbReference type="PANTHER" id="PTHR21666">
    <property type="entry name" value="PEPTIDASE-RELATED"/>
    <property type="match status" value="1"/>
</dbReference>
<dbReference type="SUPFAM" id="SSF51261">
    <property type="entry name" value="Duplicated hybrid motif"/>
    <property type="match status" value="1"/>
</dbReference>
<comment type="caution">
    <text evidence="5">The sequence shown here is derived from an EMBL/GenBank/DDBJ whole genome shotgun (WGS) entry which is preliminary data.</text>
</comment>
<keyword evidence="1 3" id="KW-0732">Signal</keyword>
<dbReference type="Proteomes" id="UP001564626">
    <property type="component" value="Unassembled WGS sequence"/>
</dbReference>
<evidence type="ECO:0000256" key="2">
    <source>
        <dbReference type="SAM" id="MobiDB-lite"/>
    </source>
</evidence>
<dbReference type="InterPro" id="IPR050570">
    <property type="entry name" value="Cell_wall_metabolism_enzyme"/>
</dbReference>
<feature type="chain" id="PRO_5047262385" evidence="3">
    <location>
        <begin position="20"/>
        <end position="193"/>
    </location>
</feature>
<dbReference type="InterPro" id="IPR011055">
    <property type="entry name" value="Dup_hybrid_motif"/>
</dbReference>
<evidence type="ECO:0000313" key="6">
    <source>
        <dbReference type="Proteomes" id="UP001564626"/>
    </source>
</evidence>
<dbReference type="EC" id="3.4.24.-" evidence="5"/>
<dbReference type="InterPro" id="IPR016047">
    <property type="entry name" value="M23ase_b-sheet_dom"/>
</dbReference>
<protein>
    <submittedName>
        <fullName evidence="5">M23 family metallopeptidase</fullName>
        <ecNumber evidence="5">3.4.24.-</ecNumber>
    </submittedName>
</protein>
<accession>A0ABV4CPL2</accession>
<evidence type="ECO:0000259" key="4">
    <source>
        <dbReference type="Pfam" id="PF01551"/>
    </source>
</evidence>
<reference evidence="5 6" key="1">
    <citation type="submission" date="2024-08" db="EMBL/GenBank/DDBJ databases">
        <title>Genome mining of Saccharopolyspora cebuensis PGLac3 from Nigerian medicinal plant.</title>
        <authorList>
            <person name="Ezeobiora C.E."/>
            <person name="Igbokwe N.H."/>
            <person name="Amin D.H."/>
            <person name="Mendie U.E."/>
        </authorList>
    </citation>
    <scope>NUCLEOTIDE SEQUENCE [LARGE SCALE GENOMIC DNA]</scope>
    <source>
        <strain evidence="5 6">PGLac3</strain>
    </source>
</reference>
<organism evidence="5 6">
    <name type="scientific">Saccharopolyspora cebuensis</name>
    <dbReference type="NCBI Taxonomy" id="418759"/>
    <lineage>
        <taxon>Bacteria</taxon>
        <taxon>Bacillati</taxon>
        <taxon>Actinomycetota</taxon>
        <taxon>Actinomycetes</taxon>
        <taxon>Pseudonocardiales</taxon>
        <taxon>Pseudonocardiaceae</taxon>
        <taxon>Saccharopolyspora</taxon>
    </lineage>
</organism>
<keyword evidence="6" id="KW-1185">Reference proteome</keyword>
<name>A0ABV4CPL2_9PSEU</name>
<evidence type="ECO:0000256" key="1">
    <source>
        <dbReference type="ARBA" id="ARBA00022729"/>
    </source>
</evidence>
<feature type="compositionally biased region" description="Polar residues" evidence="2">
    <location>
        <begin position="43"/>
        <end position="59"/>
    </location>
</feature>
<dbReference type="Pfam" id="PF01551">
    <property type="entry name" value="Peptidase_M23"/>
    <property type="match status" value="1"/>
</dbReference>
<proteinExistence type="predicted"/>
<feature type="compositionally biased region" description="Pro residues" evidence="2">
    <location>
        <begin position="22"/>
        <end position="32"/>
    </location>
</feature>
<keyword evidence="5" id="KW-0378">Hydrolase</keyword>
<dbReference type="RefSeq" id="WP_345355563.1">
    <property type="nucleotide sequence ID" value="NZ_BAABII010000001.1"/>
</dbReference>
<feature type="domain" description="M23ase beta-sheet core" evidence="4">
    <location>
        <begin position="85"/>
        <end position="179"/>
    </location>
</feature>
<feature type="region of interest" description="Disordered" evidence="2">
    <location>
        <begin position="21"/>
        <end position="59"/>
    </location>
</feature>
<dbReference type="CDD" id="cd12797">
    <property type="entry name" value="M23_peptidase"/>
    <property type="match status" value="1"/>
</dbReference>
<feature type="signal peptide" evidence="3">
    <location>
        <begin position="1"/>
        <end position="19"/>
    </location>
</feature>
<dbReference type="GO" id="GO:0016787">
    <property type="term" value="F:hydrolase activity"/>
    <property type="evidence" value="ECO:0007669"/>
    <property type="project" value="UniProtKB-KW"/>
</dbReference>
<dbReference type="EMBL" id="JBGEHV010000062">
    <property type="protein sequence ID" value="MEY8042674.1"/>
    <property type="molecule type" value="Genomic_DNA"/>
</dbReference>
<sequence>MHPLISSLLLVTATGAALVATPPDPGAAPPRPAYRAVDRTPAGATTSGDPPGGTSSRTAQRFGWPLVPATAVRPFDPPAHQYGPGHRGVDLAGRPGQPVLAAGDGTVLFAGEVAGRPVVSIGHRGGLRTTYEPVRPLVAVGDRVARGRPIGHLEPGHPGCAAAACLHWGARRDATYYDPLALLGAGRVRLLPW</sequence>
<evidence type="ECO:0000256" key="3">
    <source>
        <dbReference type="SAM" id="SignalP"/>
    </source>
</evidence>
<dbReference type="PANTHER" id="PTHR21666:SF289">
    <property type="entry name" value="L-ALA--D-GLU ENDOPEPTIDASE"/>
    <property type="match status" value="1"/>
</dbReference>